<evidence type="ECO:0000256" key="6">
    <source>
        <dbReference type="SAM" id="SignalP"/>
    </source>
</evidence>
<dbReference type="InterPro" id="IPR050490">
    <property type="entry name" value="Bact_solute-bd_prot1"/>
</dbReference>
<dbReference type="Gene3D" id="3.40.190.10">
    <property type="entry name" value="Periplasmic binding protein-like II"/>
    <property type="match status" value="1"/>
</dbReference>
<name>A0ABV5W5E7_9BACL</name>
<dbReference type="EMBL" id="JBHMAG010000018">
    <property type="protein sequence ID" value="MFB9755528.1"/>
    <property type="molecule type" value="Genomic_DNA"/>
</dbReference>
<reference evidence="7 8" key="1">
    <citation type="submission" date="2024-09" db="EMBL/GenBank/DDBJ databases">
        <authorList>
            <person name="Sun Q."/>
            <person name="Mori K."/>
        </authorList>
    </citation>
    <scope>NUCLEOTIDE SEQUENCE [LARGE SCALE GENOMIC DNA]</scope>
    <source>
        <strain evidence="7 8">JCM 12520</strain>
    </source>
</reference>
<evidence type="ECO:0000256" key="1">
    <source>
        <dbReference type="ARBA" id="ARBA00022475"/>
    </source>
</evidence>
<gene>
    <name evidence="7" type="ORF">ACFFNY_28455</name>
</gene>
<evidence type="ECO:0000313" key="8">
    <source>
        <dbReference type="Proteomes" id="UP001589619"/>
    </source>
</evidence>
<keyword evidence="1" id="KW-1003">Cell membrane</keyword>
<proteinExistence type="predicted"/>
<keyword evidence="2 6" id="KW-0732">Signal</keyword>
<evidence type="ECO:0000313" key="7">
    <source>
        <dbReference type="EMBL" id="MFB9755528.1"/>
    </source>
</evidence>
<protein>
    <submittedName>
        <fullName evidence="7">ABC transporter substrate-binding protein</fullName>
    </submittedName>
</protein>
<evidence type="ECO:0000256" key="5">
    <source>
        <dbReference type="ARBA" id="ARBA00023288"/>
    </source>
</evidence>
<keyword evidence="4" id="KW-0564">Palmitate</keyword>
<dbReference type="PANTHER" id="PTHR43649">
    <property type="entry name" value="ARABINOSE-BINDING PROTEIN-RELATED"/>
    <property type="match status" value="1"/>
</dbReference>
<dbReference type="InterPro" id="IPR006059">
    <property type="entry name" value="SBP"/>
</dbReference>
<keyword evidence="3" id="KW-0472">Membrane</keyword>
<comment type="caution">
    <text evidence="7">The sequence shown here is derived from an EMBL/GenBank/DDBJ whole genome shotgun (WGS) entry which is preliminary data.</text>
</comment>
<evidence type="ECO:0000256" key="2">
    <source>
        <dbReference type="ARBA" id="ARBA00022729"/>
    </source>
</evidence>
<keyword evidence="8" id="KW-1185">Reference proteome</keyword>
<dbReference type="Proteomes" id="UP001589619">
    <property type="component" value="Unassembled WGS sequence"/>
</dbReference>
<evidence type="ECO:0000256" key="3">
    <source>
        <dbReference type="ARBA" id="ARBA00023136"/>
    </source>
</evidence>
<sequence>MKTKRMNGISVVLLSAVLLAACGAKTSITKEEAAPSKEPVTIKIAARVASLTDEEVKNYITDPVKKKYPYITVERIDNSQKGQSLEELVAAGTVPDMVLEAPLNLSALKLLGIDFNMDEMIKSAKMDLGRIQPEYLESIKVGTFSDYLSALPIYNNGFALFYNKDLFDKFGVSYPKDNMSWEDVRKLGEKLSRTDNGVAYVGLHPENLYRAAYQVSLPFLDTVNDKAVFQTQGWKDLFELWYQLYRQPDGGVIPKTIGAISGFQKGQVAMVPAYTDLLQTLNKTKELNWDLVTYPQNPSAPGVGQRVDSFNLAITGTSKNKDAALRVIEVVLSEEVQTAMSRNGRVSVLKDRGVQDQYGQAISDYQNKNVVALTKLKLAVVKPFKYAFPQNPASLINEAFTNVLYNGKDINTALREADEKMNKAIQDIVKK</sequence>
<dbReference type="Pfam" id="PF13416">
    <property type="entry name" value="SBP_bac_8"/>
    <property type="match status" value="1"/>
</dbReference>
<keyword evidence="5" id="KW-0449">Lipoprotein</keyword>
<organism evidence="7 8">
    <name type="scientific">Paenibacillus hodogayensis</name>
    <dbReference type="NCBI Taxonomy" id="279208"/>
    <lineage>
        <taxon>Bacteria</taxon>
        <taxon>Bacillati</taxon>
        <taxon>Bacillota</taxon>
        <taxon>Bacilli</taxon>
        <taxon>Bacillales</taxon>
        <taxon>Paenibacillaceae</taxon>
        <taxon>Paenibacillus</taxon>
    </lineage>
</organism>
<accession>A0ABV5W5E7</accession>
<dbReference type="RefSeq" id="WP_344908597.1">
    <property type="nucleotide sequence ID" value="NZ_BAAAYO010000006.1"/>
</dbReference>
<dbReference type="PANTHER" id="PTHR43649:SF33">
    <property type="entry name" value="POLYGALACTURONAN_RHAMNOGALACTURONAN-BINDING PROTEIN YTCQ"/>
    <property type="match status" value="1"/>
</dbReference>
<dbReference type="SUPFAM" id="SSF53850">
    <property type="entry name" value="Periplasmic binding protein-like II"/>
    <property type="match status" value="1"/>
</dbReference>
<feature type="chain" id="PRO_5046790633" evidence="6">
    <location>
        <begin position="21"/>
        <end position="431"/>
    </location>
</feature>
<dbReference type="PROSITE" id="PS51257">
    <property type="entry name" value="PROKAR_LIPOPROTEIN"/>
    <property type="match status" value="1"/>
</dbReference>
<feature type="signal peptide" evidence="6">
    <location>
        <begin position="1"/>
        <end position="20"/>
    </location>
</feature>
<evidence type="ECO:0000256" key="4">
    <source>
        <dbReference type="ARBA" id="ARBA00023139"/>
    </source>
</evidence>